<reference evidence="19" key="1">
    <citation type="submission" date="2017-02" db="UniProtKB">
        <authorList>
            <consortium name="WormBaseParasite"/>
        </authorList>
    </citation>
    <scope>IDENTIFICATION</scope>
</reference>
<dbReference type="FunFam" id="1.20.1560.10:FF:000013">
    <property type="entry name" value="ABC transporter C family member 2"/>
    <property type="match status" value="1"/>
</dbReference>
<feature type="transmembrane region" description="Helical" evidence="14">
    <location>
        <begin position="1039"/>
        <end position="1063"/>
    </location>
</feature>
<evidence type="ECO:0000256" key="11">
    <source>
        <dbReference type="ARBA" id="ARBA00023136"/>
    </source>
</evidence>
<evidence type="ECO:0000256" key="1">
    <source>
        <dbReference type="ARBA" id="ARBA00004141"/>
    </source>
</evidence>
<feature type="transmembrane region" description="Helical" evidence="14">
    <location>
        <begin position="331"/>
        <end position="354"/>
    </location>
</feature>
<evidence type="ECO:0000256" key="10">
    <source>
        <dbReference type="ARBA" id="ARBA00022989"/>
    </source>
</evidence>
<feature type="region of interest" description="Disordered" evidence="13">
    <location>
        <begin position="852"/>
        <end position="873"/>
    </location>
</feature>
<dbReference type="GO" id="GO:0008559">
    <property type="term" value="F:ABC-type xenobiotic transporter activity"/>
    <property type="evidence" value="ECO:0007669"/>
    <property type="project" value="UniProtKB-EC"/>
</dbReference>
<protein>
    <recommendedName>
        <fullName evidence="3">ABC-type xenobiotic transporter</fullName>
        <ecNumber evidence="3">7.6.2.2</ecNumber>
    </recommendedName>
</protein>
<dbReference type="Proteomes" id="UP000282613">
    <property type="component" value="Unassembled WGS sequence"/>
</dbReference>
<feature type="domain" description="ABC transporter" evidence="15">
    <location>
        <begin position="1207"/>
        <end position="1455"/>
    </location>
</feature>
<sequence>MVSSTRSPLDEFCGDLPVTFWEGQGVGLCLSELSLHAPVSFVLSIVSLLYVVKMFPALAFEWPFTKWLVCRIILDLLVLIKSVTFLILYILSLNTPASDFSYVYVTNSATTLLCMFIVTLLDIIHSKVNCMHSRGPKSVLFVEVLYFYVASLQLWSVLSHGMFSKVTNFKISLVLDCFLFGVRLLTKTPIMHPIENERMQRARFMRQSNFGTIGQTPETSLAQTESSAGFLGKLLFTWISETIVRGYYGELFALRFLPILPKSLNAKTLDKVSNTKLTVSKVKGKFDAAIPLISRLFVHFGKEFFMLGLIKFSFSVISLLIHVPTDWKPSFLWGAALIFSHLVNVFLGTTYAYWTPRFGLKVKVSVTTLVYRQLMRHKSSTLSKFSTGNLVNLLTSDAERVVNLTPSFNELWAMPVQVIVAIWLLYCQVGVSCFVGVAILILLLPLNRVITSLIGRFSSELMHHKDLRVKLVSEMLHAMTTVKLACWEYLIRRKILDARHCELNALRGQKLLDAVCVFLWAACPALLAGSTFATFVALGNALSPIFTSLALFNILIVPMNAFPWVLNGVVEAWISAGRICRLFEGDDVAIQETSELILKSPLFYWESVDSPALTDLNLIGVVGPIASGKSSFLLALMGELQTTVPQSMPVHLRFAYVGSTPWLQRGSIRANILFGEPLEFKWLAAVVDACGLSEDLAEMPEGLDTEVGEAGSRLSGGQKARVALARAVYQRADIYLFDDPLASLDTHVAHNIIQKCIGQRGILAGKTRIFATHRSEWLFNEVIVDTNLGGPADRVITLSKGRIVQQWTSQNQSGWPASNEPAYFISNEEVSSISTSSLEDVLEDRNDQAPLLSFSPEDDNNQSLDPPEEGGSANRERLAFGSIASRVYRSYVRALGFCLASWVLISLTLIFHICCFIIKKLGRSDFWLSYWMEKSETNITSPSMHHIGAHAFLLDQSYHNLFAKTPVANSTKFYFSVYGGIIGANLIFTMLRGEMHFFEATPLGRILNRFSSDVGTIDDSLPFLLNILLAILFSLLGSLAVTCFAMPGILVICLPLLFVYWSVQRVYRNAARDLKRLSSTARSPVYAHFSETIGGLVVIRGLHKEAAFREAAGTRLNAQVRCELTTLAAAAWLNLRLQLIALLVVVCVVLISLFGRVSIAGLAVIYALMLASSMTSLVTMMSDTEKEFIAVERCRELTEEMPLEANVISCSVVVSKGPSHYPALRNGKENFALSGISLKVEAGEHVGVVGRTGSGKSSLLRVLFRLVPHLEGPVKVDDVDVRQVPLNILRSRMLCVSQDPFLFSGTVRDNLDPDGSYSDGQLTDILIRCGLVKEGSEALAFLPSEVGEAGRSLSAGQRQLLCLARALFRLSPARRSVICLDEATSSLDDACERKIQDLLLNEFASSTVLLVAHRLSTVLCCCSRVVVMNFGRIVEEGSPQHLAQTPTSYFYKMLHSHDSPS</sequence>
<dbReference type="GO" id="GO:0016020">
    <property type="term" value="C:membrane"/>
    <property type="evidence" value="ECO:0007669"/>
    <property type="project" value="UniProtKB-SubCell"/>
</dbReference>
<evidence type="ECO:0000313" key="18">
    <source>
        <dbReference type="Proteomes" id="UP000282613"/>
    </source>
</evidence>
<feature type="transmembrane region" description="Helical" evidence="14">
    <location>
        <begin position="1159"/>
        <end position="1178"/>
    </location>
</feature>
<feature type="transmembrane region" description="Helical" evidence="14">
    <location>
        <begin position="511"/>
        <end position="539"/>
    </location>
</feature>
<evidence type="ECO:0000256" key="3">
    <source>
        <dbReference type="ARBA" id="ARBA00012191"/>
    </source>
</evidence>
<feature type="transmembrane region" description="Helical" evidence="14">
    <location>
        <begin position="103"/>
        <end position="124"/>
    </location>
</feature>
<evidence type="ECO:0000256" key="5">
    <source>
        <dbReference type="ARBA" id="ARBA00022692"/>
    </source>
</evidence>
<comment type="similarity">
    <text evidence="2">Belongs to the ABC transporter superfamily. ABCC family. Conjugate transporter (TC 3.A.1.208) subfamily.</text>
</comment>
<feature type="transmembrane region" description="Helical" evidence="14">
    <location>
        <begin position="304"/>
        <end position="325"/>
    </location>
</feature>
<feature type="domain" description="ABC transmembrane type-1" evidence="16">
    <location>
        <begin position="304"/>
        <end position="571"/>
    </location>
</feature>
<dbReference type="EMBL" id="UYRS01018419">
    <property type="protein sequence ID" value="VDK35180.1"/>
    <property type="molecule type" value="Genomic_DNA"/>
</dbReference>
<dbReference type="FunFam" id="1.20.1560.10:FF:000037">
    <property type="entry name" value="ATP-binding cassette subfamily C member 10"/>
    <property type="match status" value="1"/>
</dbReference>
<proteinExistence type="inferred from homology"/>
<evidence type="ECO:0000256" key="2">
    <source>
        <dbReference type="ARBA" id="ARBA00009726"/>
    </source>
</evidence>
<evidence type="ECO:0000313" key="19">
    <source>
        <dbReference type="WBParaSite" id="TASK_0000549101-mRNA-1"/>
    </source>
</evidence>
<dbReference type="PANTHER" id="PTHR24223:SF330">
    <property type="entry name" value="ATP-BINDING CASSETTE SUB-FAMILY C MEMBER 10"/>
    <property type="match status" value="1"/>
</dbReference>
<dbReference type="InterPro" id="IPR003593">
    <property type="entry name" value="AAA+_ATPase"/>
</dbReference>
<evidence type="ECO:0000256" key="14">
    <source>
        <dbReference type="SAM" id="Phobius"/>
    </source>
</evidence>
<comment type="catalytic activity">
    <reaction evidence="12">
        <text>ATP + H2O + xenobioticSide 1 = ADP + phosphate + xenobioticSide 2.</text>
        <dbReference type="EC" id="7.6.2.2"/>
    </reaction>
</comment>
<dbReference type="CDD" id="cd18598">
    <property type="entry name" value="ABC_6TM_MRP7_D1_like"/>
    <property type="match status" value="1"/>
</dbReference>
<evidence type="ECO:0000256" key="13">
    <source>
        <dbReference type="SAM" id="MobiDB-lite"/>
    </source>
</evidence>
<feature type="transmembrane region" description="Helical" evidence="14">
    <location>
        <begin position="973"/>
        <end position="993"/>
    </location>
</feature>
<dbReference type="InterPro" id="IPR011527">
    <property type="entry name" value="ABC1_TM_dom"/>
</dbReference>
<accession>A0A0R3W5S6</accession>
<feature type="domain" description="ABC transmembrane type-1" evidence="16">
    <location>
        <begin position="990"/>
        <end position="1186"/>
    </location>
</feature>
<evidence type="ECO:0000259" key="15">
    <source>
        <dbReference type="PROSITE" id="PS50893"/>
    </source>
</evidence>
<keyword evidence="4" id="KW-0813">Transport</keyword>
<evidence type="ECO:0000259" key="16">
    <source>
        <dbReference type="PROSITE" id="PS50929"/>
    </source>
</evidence>
<comment type="subcellular location">
    <subcellularLocation>
        <location evidence="1">Membrane</location>
        <topology evidence="1">Multi-pass membrane protein</topology>
    </subcellularLocation>
</comment>
<organism evidence="19">
    <name type="scientific">Taenia asiatica</name>
    <name type="common">Asian tapeworm</name>
    <dbReference type="NCBI Taxonomy" id="60517"/>
    <lineage>
        <taxon>Eukaryota</taxon>
        <taxon>Metazoa</taxon>
        <taxon>Spiralia</taxon>
        <taxon>Lophotrochozoa</taxon>
        <taxon>Platyhelminthes</taxon>
        <taxon>Cestoda</taxon>
        <taxon>Eucestoda</taxon>
        <taxon>Cyclophyllidea</taxon>
        <taxon>Taeniidae</taxon>
        <taxon>Taenia</taxon>
    </lineage>
</organism>
<reference evidence="17 18" key="2">
    <citation type="submission" date="2018-11" db="EMBL/GenBank/DDBJ databases">
        <authorList>
            <consortium name="Pathogen Informatics"/>
        </authorList>
    </citation>
    <scope>NUCLEOTIDE SEQUENCE [LARGE SCALE GENOMIC DNA]</scope>
</reference>
<keyword evidence="5 14" id="KW-0812">Transmembrane</keyword>
<keyword evidence="8" id="KW-0067">ATP-binding</keyword>
<keyword evidence="10 14" id="KW-1133">Transmembrane helix</keyword>
<feature type="domain" description="ABC transporter" evidence="15">
    <location>
        <begin position="588"/>
        <end position="825"/>
    </location>
</feature>
<dbReference type="PROSITE" id="PS50929">
    <property type="entry name" value="ABC_TM1F"/>
    <property type="match status" value="2"/>
</dbReference>
<evidence type="ECO:0000256" key="9">
    <source>
        <dbReference type="ARBA" id="ARBA00022967"/>
    </source>
</evidence>
<keyword evidence="7" id="KW-0547">Nucleotide-binding</keyword>
<dbReference type="InterPro" id="IPR027417">
    <property type="entry name" value="P-loop_NTPase"/>
</dbReference>
<dbReference type="GO" id="GO:0016887">
    <property type="term" value="F:ATP hydrolysis activity"/>
    <property type="evidence" value="ECO:0007669"/>
    <property type="project" value="InterPro"/>
</dbReference>
<evidence type="ECO:0000256" key="7">
    <source>
        <dbReference type="ARBA" id="ARBA00022741"/>
    </source>
</evidence>
<dbReference type="InterPro" id="IPR003439">
    <property type="entry name" value="ABC_transporter-like_ATP-bd"/>
</dbReference>
<name>A0A0R3W5S6_TAEAS</name>
<evidence type="ECO:0000256" key="12">
    <source>
        <dbReference type="ARBA" id="ARBA00034018"/>
    </source>
</evidence>
<gene>
    <name evidence="17" type="ORF">TASK_LOCUS5492</name>
</gene>
<dbReference type="SUPFAM" id="SSF52540">
    <property type="entry name" value="P-loop containing nucleoside triphosphate hydrolases"/>
    <property type="match status" value="2"/>
</dbReference>
<dbReference type="Gene3D" id="3.40.50.300">
    <property type="entry name" value="P-loop containing nucleotide triphosphate hydrolases"/>
    <property type="match status" value="2"/>
</dbReference>
<dbReference type="PROSITE" id="PS00211">
    <property type="entry name" value="ABC_TRANSPORTER_1"/>
    <property type="match status" value="2"/>
</dbReference>
<keyword evidence="9" id="KW-1278">Translocase</keyword>
<dbReference type="OrthoDB" id="6500128at2759"/>
<evidence type="ECO:0000313" key="17">
    <source>
        <dbReference type="EMBL" id="VDK35180.1"/>
    </source>
</evidence>
<keyword evidence="18" id="KW-1185">Reference proteome</keyword>
<dbReference type="InterPro" id="IPR036640">
    <property type="entry name" value="ABC1_TM_sf"/>
</dbReference>
<feature type="transmembrane region" description="Helical" evidence="14">
    <location>
        <begin position="145"/>
        <end position="163"/>
    </location>
</feature>
<evidence type="ECO:0000256" key="8">
    <source>
        <dbReference type="ARBA" id="ARBA00022840"/>
    </source>
</evidence>
<dbReference type="PROSITE" id="PS50893">
    <property type="entry name" value="ABC_TRANSPORTER_2"/>
    <property type="match status" value="2"/>
</dbReference>
<dbReference type="PANTHER" id="PTHR24223">
    <property type="entry name" value="ATP-BINDING CASSETTE SUB-FAMILY C"/>
    <property type="match status" value="1"/>
</dbReference>
<evidence type="ECO:0000256" key="6">
    <source>
        <dbReference type="ARBA" id="ARBA00022737"/>
    </source>
</evidence>
<keyword evidence="6" id="KW-0677">Repeat</keyword>
<dbReference type="InterPro" id="IPR050173">
    <property type="entry name" value="ABC_transporter_C-like"/>
</dbReference>
<feature type="transmembrane region" description="Helical" evidence="14">
    <location>
        <begin position="41"/>
        <end position="60"/>
    </location>
</feature>
<dbReference type="EC" id="7.6.2.2" evidence="3"/>
<evidence type="ECO:0000256" key="4">
    <source>
        <dbReference type="ARBA" id="ARBA00022448"/>
    </source>
</evidence>
<dbReference type="GO" id="GO:0005524">
    <property type="term" value="F:ATP binding"/>
    <property type="evidence" value="ECO:0007669"/>
    <property type="project" value="UniProtKB-KW"/>
</dbReference>
<keyword evidence="11 14" id="KW-0472">Membrane</keyword>
<dbReference type="SMART" id="SM00382">
    <property type="entry name" value="AAA"/>
    <property type="match status" value="2"/>
</dbReference>
<feature type="transmembrane region" description="Helical" evidence="14">
    <location>
        <begin position="418"/>
        <end position="444"/>
    </location>
</feature>
<dbReference type="Pfam" id="PF00664">
    <property type="entry name" value="ABC_membrane"/>
    <property type="match status" value="2"/>
</dbReference>
<dbReference type="FunFam" id="3.40.50.300:FF:000630">
    <property type="entry name" value="ATP-binding cassette (ABC) transporter, putative"/>
    <property type="match status" value="1"/>
</dbReference>
<dbReference type="CDD" id="cd18605">
    <property type="entry name" value="ABC_6TM_MRP7_D2_like"/>
    <property type="match status" value="1"/>
</dbReference>
<dbReference type="Gene3D" id="1.20.1560.10">
    <property type="entry name" value="ABC transporter type 1, transmembrane domain"/>
    <property type="match status" value="2"/>
</dbReference>
<dbReference type="CDD" id="cd03250">
    <property type="entry name" value="ABCC_MRP_domain1"/>
    <property type="match status" value="1"/>
</dbReference>
<dbReference type="Pfam" id="PF00005">
    <property type="entry name" value="ABC_tran"/>
    <property type="match status" value="2"/>
</dbReference>
<feature type="transmembrane region" description="Helical" evidence="14">
    <location>
        <begin position="894"/>
        <end position="919"/>
    </location>
</feature>
<dbReference type="InterPro" id="IPR017871">
    <property type="entry name" value="ABC_transporter-like_CS"/>
</dbReference>
<feature type="transmembrane region" description="Helical" evidence="14">
    <location>
        <begin position="72"/>
        <end position="91"/>
    </location>
</feature>
<dbReference type="SUPFAM" id="SSF90123">
    <property type="entry name" value="ABC transporter transmembrane region"/>
    <property type="match status" value="2"/>
</dbReference>
<dbReference type="STRING" id="60517.A0A0R3W5S6"/>
<dbReference type="WBParaSite" id="TASK_0000549101-mRNA-1">
    <property type="protein sequence ID" value="TASK_0000549101-mRNA-1"/>
    <property type="gene ID" value="TASK_0000549101"/>
</dbReference>
<feature type="transmembrane region" description="Helical" evidence="14">
    <location>
        <begin position="1135"/>
        <end position="1153"/>
    </location>
</feature>